<evidence type="ECO:0000256" key="3">
    <source>
        <dbReference type="HAMAP-Rule" id="MF_01385"/>
    </source>
</evidence>
<dbReference type="InterPro" id="IPR038277">
    <property type="entry name" value="UreF_sf"/>
</dbReference>
<dbReference type="Pfam" id="PF01730">
    <property type="entry name" value="UreF"/>
    <property type="match status" value="1"/>
</dbReference>
<dbReference type="PATRIC" id="fig|199198.4.peg.4155"/>
<dbReference type="HAMAP" id="MF_01385">
    <property type="entry name" value="UreF"/>
    <property type="match status" value="1"/>
</dbReference>
<accession>A0A0L8IYW1</accession>
<reference evidence="4 5" key="1">
    <citation type="submission" date="2015-09" db="EMBL/GenBank/DDBJ databases">
        <title>Genome announcement of multiple Pseudomonas syringae strains.</title>
        <authorList>
            <person name="Thakur S."/>
            <person name="Wang P.W."/>
            <person name="Gong Y."/>
            <person name="Weir B.S."/>
            <person name="Guttman D.S."/>
        </authorList>
    </citation>
    <scope>NUCLEOTIDE SEQUENCE [LARGE SCALE GENOMIC DNA]</scope>
    <source>
        <strain evidence="4 5">ICMP2802</strain>
    </source>
</reference>
<comment type="function">
    <text evidence="3">Required for maturation of urease via the functional incorporation of the urease nickel metallocenter.</text>
</comment>
<dbReference type="GO" id="GO:0005737">
    <property type="term" value="C:cytoplasm"/>
    <property type="evidence" value="ECO:0007669"/>
    <property type="project" value="UniProtKB-SubCell"/>
</dbReference>
<dbReference type="PIRSF" id="PIRSF009467">
    <property type="entry name" value="Ureas_acces_UreF"/>
    <property type="match status" value="1"/>
</dbReference>
<gene>
    <name evidence="3" type="primary">ureF</name>
    <name evidence="4" type="ORF">ALO91_03821</name>
</gene>
<organism evidence="4 5">
    <name type="scientific">Pseudomonas syringae pv. aceris</name>
    <dbReference type="NCBI Taxonomy" id="199198"/>
    <lineage>
        <taxon>Bacteria</taxon>
        <taxon>Pseudomonadati</taxon>
        <taxon>Pseudomonadota</taxon>
        <taxon>Gammaproteobacteria</taxon>
        <taxon>Pseudomonadales</taxon>
        <taxon>Pseudomonadaceae</taxon>
        <taxon>Pseudomonas</taxon>
        <taxon>Pseudomonas syringae</taxon>
    </lineage>
</organism>
<dbReference type="Proteomes" id="UP000050297">
    <property type="component" value="Unassembled WGS sequence"/>
</dbReference>
<protein>
    <recommendedName>
        <fullName evidence="3">Urease accessory protein UreF</fullName>
    </recommendedName>
</protein>
<keyword evidence="2 3" id="KW-0143">Chaperone</keyword>
<dbReference type="Gene3D" id="1.10.4190.10">
    <property type="entry name" value="Urease accessory protein UreF"/>
    <property type="match status" value="1"/>
</dbReference>
<comment type="caution">
    <text evidence="4">The sequence shown here is derived from an EMBL/GenBank/DDBJ whole genome shotgun (WGS) entry which is preliminary data.</text>
</comment>
<keyword evidence="1 3" id="KW-0996">Nickel insertion</keyword>
<dbReference type="PANTHER" id="PTHR33620">
    <property type="entry name" value="UREASE ACCESSORY PROTEIN F"/>
    <property type="match status" value="1"/>
</dbReference>
<dbReference type="RefSeq" id="WP_003407329.1">
    <property type="nucleotide sequence ID" value="NZ_LGAR01000010.1"/>
</dbReference>
<evidence type="ECO:0000313" key="4">
    <source>
        <dbReference type="EMBL" id="KPW17145.1"/>
    </source>
</evidence>
<evidence type="ECO:0000256" key="1">
    <source>
        <dbReference type="ARBA" id="ARBA00022988"/>
    </source>
</evidence>
<proteinExistence type="inferred from homology"/>
<dbReference type="EMBL" id="LJPM01000370">
    <property type="protein sequence ID" value="KPW17145.1"/>
    <property type="molecule type" value="Genomic_DNA"/>
</dbReference>
<dbReference type="InterPro" id="IPR002639">
    <property type="entry name" value="UreF"/>
</dbReference>
<comment type="similarity">
    <text evidence="3">Belongs to the UreF family.</text>
</comment>
<keyword evidence="3" id="KW-0963">Cytoplasm</keyword>
<comment type="subcellular location">
    <subcellularLocation>
        <location evidence="3">Cytoplasm</location>
    </subcellularLocation>
</comment>
<comment type="subunit">
    <text evidence="3">UreD, UreF and UreG form a complex that acts as a GTP-hydrolysis-dependent molecular chaperone, activating the urease apoprotein by helping to assemble the nickel containing metallocenter of UreC. The UreE protein probably delivers the nickel.</text>
</comment>
<evidence type="ECO:0000256" key="2">
    <source>
        <dbReference type="ARBA" id="ARBA00023186"/>
    </source>
</evidence>
<dbReference type="AlphaFoldDB" id="A0A0L8IYW1"/>
<dbReference type="GO" id="GO:0016151">
    <property type="term" value="F:nickel cation binding"/>
    <property type="evidence" value="ECO:0007669"/>
    <property type="project" value="UniProtKB-UniRule"/>
</dbReference>
<dbReference type="PANTHER" id="PTHR33620:SF1">
    <property type="entry name" value="UREASE ACCESSORY PROTEIN F"/>
    <property type="match status" value="1"/>
</dbReference>
<sequence>MNASSSLLLALQQADSFFPGGAVAWSWGLETLVADGHLGHGEIIAPRRRQRTLRHSRSAEVHGFVEGQLRHRWNSFDRVFLLAAWHAADDLPTLMALDARIEALTLAEELRQGSRRVGQALLGVHVALGTSGAASYQQQILTGNTPGHLPVVQGLLWNHLGMHRDHCQLAAAHALCTGLVSAAVRLGVMGHIDAQRVLTDIQPLITELLTQEPPEPDDACGFTPMGEIAVMRHETQDLRLFAN</sequence>
<name>A0A0L8IYW1_PSESX</name>
<evidence type="ECO:0000313" key="5">
    <source>
        <dbReference type="Proteomes" id="UP000050297"/>
    </source>
</evidence>